<keyword evidence="4" id="KW-1185">Reference proteome</keyword>
<dbReference type="Proteomes" id="UP001375240">
    <property type="component" value="Unassembled WGS sequence"/>
</dbReference>
<dbReference type="EMBL" id="JAVHNQ010000002">
    <property type="protein sequence ID" value="KAK6354621.1"/>
    <property type="molecule type" value="Genomic_DNA"/>
</dbReference>
<evidence type="ECO:0000256" key="2">
    <source>
        <dbReference type="SAM" id="Phobius"/>
    </source>
</evidence>
<reference evidence="3 4" key="1">
    <citation type="submission" date="2019-10" db="EMBL/GenBank/DDBJ databases">
        <authorList>
            <person name="Palmer J.M."/>
        </authorList>
    </citation>
    <scope>NUCLEOTIDE SEQUENCE [LARGE SCALE GENOMIC DNA]</scope>
    <source>
        <strain evidence="3 4">TWF696</strain>
    </source>
</reference>
<keyword evidence="2" id="KW-0472">Membrane</keyword>
<evidence type="ECO:0008006" key="5">
    <source>
        <dbReference type="Google" id="ProtNLM"/>
    </source>
</evidence>
<comment type="caution">
    <text evidence="3">The sequence shown here is derived from an EMBL/GenBank/DDBJ whole genome shotgun (WGS) entry which is preliminary data.</text>
</comment>
<protein>
    <recommendedName>
        <fullName evidence="5">Transmembrane protein</fullName>
    </recommendedName>
</protein>
<keyword evidence="2" id="KW-1133">Transmembrane helix</keyword>
<feature type="region of interest" description="Disordered" evidence="1">
    <location>
        <begin position="188"/>
        <end position="209"/>
    </location>
</feature>
<name>A0AAV9V484_9PEZI</name>
<gene>
    <name evidence="3" type="ORF">TWF696_003762</name>
</gene>
<evidence type="ECO:0000256" key="1">
    <source>
        <dbReference type="SAM" id="MobiDB-lite"/>
    </source>
</evidence>
<keyword evidence="2" id="KW-0812">Transmembrane</keyword>
<feature type="transmembrane region" description="Helical" evidence="2">
    <location>
        <begin position="121"/>
        <end position="141"/>
    </location>
</feature>
<feature type="region of interest" description="Disordered" evidence="1">
    <location>
        <begin position="26"/>
        <end position="57"/>
    </location>
</feature>
<evidence type="ECO:0000313" key="3">
    <source>
        <dbReference type="EMBL" id="KAK6354621.1"/>
    </source>
</evidence>
<accession>A0AAV9V484</accession>
<dbReference type="AlphaFoldDB" id="A0AAV9V484"/>
<proteinExistence type="predicted"/>
<evidence type="ECO:0000313" key="4">
    <source>
        <dbReference type="Proteomes" id="UP001375240"/>
    </source>
</evidence>
<sequence length="209" mass="22636">MSVNVDLAKVVFTRLDTPTAWVSTPVADSKPQWPNGFKDTEEATPKTTIPGSRDELTTARNPLTFTGGFKDPTATTVDHTATKTFSIVHNHVVLATFTVVGTIASPPRGVPASPGILSSEGILLITVITALLAFFFSYGYVVARSYGQKMANAHHDQNAEQPSEENNADLADNHAENEVGLNEMNAHSYIPPTAETPNRGRQLNRLKQH</sequence>
<organism evidence="3 4">
    <name type="scientific">Orbilia brochopaga</name>
    <dbReference type="NCBI Taxonomy" id="3140254"/>
    <lineage>
        <taxon>Eukaryota</taxon>
        <taxon>Fungi</taxon>
        <taxon>Dikarya</taxon>
        <taxon>Ascomycota</taxon>
        <taxon>Pezizomycotina</taxon>
        <taxon>Orbiliomycetes</taxon>
        <taxon>Orbiliales</taxon>
        <taxon>Orbiliaceae</taxon>
        <taxon>Orbilia</taxon>
    </lineage>
</organism>